<dbReference type="EMBL" id="LR796209">
    <property type="protein sequence ID" value="CAB4126712.1"/>
    <property type="molecule type" value="Genomic_DNA"/>
</dbReference>
<sequence length="101" mass="11206">MQHTIASLKDRLAQLVNMWDTVPFATIVEGIRQYGKNEEMAPLVNFSCDKALALYADGVHHLEAFRYAALAYGAGAAGDVECSWPWRELARDCRELADSCA</sequence>
<accession>A0A6J5KZF8</accession>
<evidence type="ECO:0000313" key="1">
    <source>
        <dbReference type="EMBL" id="CAB4126712.1"/>
    </source>
</evidence>
<name>A0A6J5KZF8_9CAUD</name>
<organism evidence="1">
    <name type="scientific">uncultured Caudovirales phage</name>
    <dbReference type="NCBI Taxonomy" id="2100421"/>
    <lineage>
        <taxon>Viruses</taxon>
        <taxon>Duplodnaviria</taxon>
        <taxon>Heunggongvirae</taxon>
        <taxon>Uroviricota</taxon>
        <taxon>Caudoviricetes</taxon>
        <taxon>Peduoviridae</taxon>
        <taxon>Maltschvirus</taxon>
        <taxon>Maltschvirus maltsch</taxon>
    </lineage>
</organism>
<protein>
    <submittedName>
        <fullName evidence="1">Uncharacterized protein</fullName>
    </submittedName>
</protein>
<proteinExistence type="predicted"/>
<reference evidence="1" key="1">
    <citation type="submission" date="2020-04" db="EMBL/GenBank/DDBJ databases">
        <authorList>
            <person name="Chiriac C."/>
            <person name="Salcher M."/>
            <person name="Ghai R."/>
            <person name="Kavagutti S V."/>
        </authorList>
    </citation>
    <scope>NUCLEOTIDE SEQUENCE</scope>
</reference>
<gene>
    <name evidence="1" type="ORF">UFOVP75_26</name>
</gene>